<keyword evidence="1" id="KW-0521">NADP</keyword>
<feature type="domain" description="Enoyl reductase (ER)" evidence="2">
    <location>
        <begin position="8"/>
        <end position="277"/>
    </location>
</feature>
<name>A0AAD9MXF4_9ANNE</name>
<dbReference type="InterPro" id="IPR011032">
    <property type="entry name" value="GroES-like_sf"/>
</dbReference>
<dbReference type="GO" id="GO:0003960">
    <property type="term" value="F:quinone reductase (NADPH) activity"/>
    <property type="evidence" value="ECO:0007669"/>
    <property type="project" value="TreeGrafter"/>
</dbReference>
<comment type="caution">
    <text evidence="3">The sequence shown here is derived from an EMBL/GenBank/DDBJ whole genome shotgun (WGS) entry which is preliminary data.</text>
</comment>
<dbReference type="PANTHER" id="PTHR44154">
    <property type="entry name" value="QUINONE OXIDOREDUCTASE"/>
    <property type="match status" value="1"/>
</dbReference>
<dbReference type="InterPro" id="IPR051603">
    <property type="entry name" value="Zinc-ADH_QOR/CCCR"/>
</dbReference>
<dbReference type="EMBL" id="JAODUP010000471">
    <property type="protein sequence ID" value="KAK2149020.1"/>
    <property type="molecule type" value="Genomic_DNA"/>
</dbReference>
<reference evidence="3" key="1">
    <citation type="journal article" date="2023" name="Mol. Biol. Evol.">
        <title>Third-Generation Sequencing Reveals the Adaptive Role of the Epigenome in Three Deep-Sea Polychaetes.</title>
        <authorList>
            <person name="Perez M."/>
            <person name="Aroh O."/>
            <person name="Sun Y."/>
            <person name="Lan Y."/>
            <person name="Juniper S.K."/>
            <person name="Young C.R."/>
            <person name="Angers B."/>
            <person name="Qian P.Y."/>
        </authorList>
    </citation>
    <scope>NUCLEOTIDE SEQUENCE</scope>
    <source>
        <strain evidence="3">P08H-3</strain>
    </source>
</reference>
<evidence type="ECO:0000313" key="3">
    <source>
        <dbReference type="EMBL" id="KAK2149020.1"/>
    </source>
</evidence>
<dbReference type="SUPFAM" id="SSF51735">
    <property type="entry name" value="NAD(P)-binding Rossmann-fold domains"/>
    <property type="match status" value="1"/>
</dbReference>
<dbReference type="FunFam" id="3.40.50.720:FF:000244">
    <property type="entry name" value="quinone oxidoreductase"/>
    <property type="match status" value="1"/>
</dbReference>
<protein>
    <recommendedName>
        <fullName evidence="2">Enoyl reductase (ER) domain-containing protein</fullName>
    </recommendedName>
</protein>
<dbReference type="Proteomes" id="UP001208570">
    <property type="component" value="Unassembled WGS sequence"/>
</dbReference>
<dbReference type="Gene3D" id="3.90.180.10">
    <property type="entry name" value="Medium-chain alcohol dehydrogenases, catalytic domain"/>
    <property type="match status" value="2"/>
</dbReference>
<organism evidence="3 4">
    <name type="scientific">Paralvinella palmiformis</name>
    <dbReference type="NCBI Taxonomy" id="53620"/>
    <lineage>
        <taxon>Eukaryota</taxon>
        <taxon>Metazoa</taxon>
        <taxon>Spiralia</taxon>
        <taxon>Lophotrochozoa</taxon>
        <taxon>Annelida</taxon>
        <taxon>Polychaeta</taxon>
        <taxon>Sedentaria</taxon>
        <taxon>Canalipalpata</taxon>
        <taxon>Terebellida</taxon>
        <taxon>Terebelliformia</taxon>
        <taxon>Alvinellidae</taxon>
        <taxon>Paralvinella</taxon>
    </lineage>
</organism>
<accession>A0AAD9MXF4</accession>
<evidence type="ECO:0000313" key="4">
    <source>
        <dbReference type="Proteomes" id="UP001208570"/>
    </source>
</evidence>
<dbReference type="CDD" id="cd08253">
    <property type="entry name" value="zeta_crystallin"/>
    <property type="match status" value="1"/>
</dbReference>
<dbReference type="SUPFAM" id="SSF50129">
    <property type="entry name" value="GroES-like"/>
    <property type="match status" value="1"/>
</dbReference>
<dbReference type="PANTHER" id="PTHR44154:SF1">
    <property type="entry name" value="QUINONE OXIDOREDUCTASE"/>
    <property type="match status" value="1"/>
</dbReference>
<dbReference type="SMART" id="SM00829">
    <property type="entry name" value="PKS_ER"/>
    <property type="match status" value="1"/>
</dbReference>
<dbReference type="GO" id="GO:0005829">
    <property type="term" value="C:cytosol"/>
    <property type="evidence" value="ECO:0007669"/>
    <property type="project" value="TreeGrafter"/>
</dbReference>
<dbReference type="AlphaFoldDB" id="A0AAD9MXF4"/>
<gene>
    <name evidence="3" type="ORF">LSH36_471g03013</name>
</gene>
<sequence>MAARALTKVMKAVRIHRFGGPEVLTVERDVPIPQPKDTEQGDKVYSIFSLSGTYAKYYVSEEKYVFHLHDSVDYHQGAAIGIPYYTAYRALAIRCKAKAGQSVLVHGASGAVGLASCQIGQALGLKVIGTAGTDQGLDLIKKNGAQSAFNHKEGGYIDKIKEATGGVDIILEMLADVNLAMDCQLCKYHGKIAVIGSRASLDFAPRLLMASEVEVYGVALQSSSEKEMREMESYLYRCQELGLLKPVVGKVYPLEDASEAHRNVIDHSGGSHGKIILTTS</sequence>
<proteinExistence type="predicted"/>
<dbReference type="Gene3D" id="3.40.50.720">
    <property type="entry name" value="NAD(P)-binding Rossmann-like Domain"/>
    <property type="match status" value="1"/>
</dbReference>
<dbReference type="GO" id="GO:0003730">
    <property type="term" value="F:mRNA 3'-UTR binding"/>
    <property type="evidence" value="ECO:0007669"/>
    <property type="project" value="TreeGrafter"/>
</dbReference>
<dbReference type="InterPro" id="IPR013149">
    <property type="entry name" value="ADH-like_C"/>
</dbReference>
<dbReference type="InterPro" id="IPR036291">
    <property type="entry name" value="NAD(P)-bd_dom_sf"/>
</dbReference>
<keyword evidence="4" id="KW-1185">Reference proteome</keyword>
<dbReference type="Pfam" id="PF00107">
    <property type="entry name" value="ADH_zinc_N"/>
    <property type="match status" value="1"/>
</dbReference>
<dbReference type="InterPro" id="IPR020843">
    <property type="entry name" value="ER"/>
</dbReference>
<evidence type="ECO:0000256" key="1">
    <source>
        <dbReference type="ARBA" id="ARBA00022857"/>
    </source>
</evidence>
<dbReference type="GO" id="GO:0070402">
    <property type="term" value="F:NADPH binding"/>
    <property type="evidence" value="ECO:0007669"/>
    <property type="project" value="TreeGrafter"/>
</dbReference>
<evidence type="ECO:0000259" key="2">
    <source>
        <dbReference type="SMART" id="SM00829"/>
    </source>
</evidence>